<keyword evidence="4" id="KW-0342">GTP-binding</keyword>
<dbReference type="InterPro" id="IPR051515">
    <property type="entry name" value="IRG"/>
</dbReference>
<dbReference type="Pfam" id="PF05049">
    <property type="entry name" value="IIGP"/>
    <property type="match status" value="1"/>
</dbReference>
<accession>A0A6J8CYK5</accession>
<reference evidence="7 8" key="1">
    <citation type="submission" date="2020-06" db="EMBL/GenBank/DDBJ databases">
        <authorList>
            <person name="Li R."/>
            <person name="Bekaert M."/>
        </authorList>
    </citation>
    <scope>NUCLEOTIDE SEQUENCE [LARGE SCALE GENOMIC DNA]</scope>
    <source>
        <strain evidence="8">wild</strain>
    </source>
</reference>
<proteinExistence type="inferred from homology"/>
<dbReference type="GO" id="GO:0016020">
    <property type="term" value="C:membrane"/>
    <property type="evidence" value="ECO:0007669"/>
    <property type="project" value="InterPro"/>
</dbReference>
<evidence type="ECO:0000256" key="3">
    <source>
        <dbReference type="ARBA" id="ARBA00022801"/>
    </source>
</evidence>
<dbReference type="AlphaFoldDB" id="A0A6J8CYK5"/>
<dbReference type="InterPro" id="IPR007743">
    <property type="entry name" value="Immunity-related_GTPase-like"/>
</dbReference>
<feature type="region of interest" description="Disordered" evidence="5">
    <location>
        <begin position="73"/>
        <end position="107"/>
    </location>
</feature>
<evidence type="ECO:0000259" key="6">
    <source>
        <dbReference type="PROSITE" id="PS51716"/>
    </source>
</evidence>
<dbReference type="Gene3D" id="3.40.50.300">
    <property type="entry name" value="P-loop containing nucleotide triphosphate hydrolases"/>
    <property type="match status" value="1"/>
</dbReference>
<evidence type="ECO:0000256" key="2">
    <source>
        <dbReference type="ARBA" id="ARBA00022741"/>
    </source>
</evidence>
<feature type="domain" description="IRG-type G" evidence="6">
    <location>
        <begin position="167"/>
        <end position="347"/>
    </location>
</feature>
<sequence>MNSLNNLQCDNCCSTIDKRQKLCEEGGHAIKKEPQKITCLGMIDLTPCANVITYNTRFCPNCGTKNPQYASVENTTDDSHDGYPSEIDVPSAGENTTEDSNDGCPPELKVPSADTVVSFFTEVDEKTLLDEIKTDIAVFKFDLKMKYGGIMALAQYLSKQTESSKKVKVNVAVAGESGTGKSSFINAIRGVKHGDSSFAEVGFGDTTMEIKKYQHPKNKRIQLYDLPGYNTTQMTLQNLLKDLNLSDFDCCLLFFYPVPSPADKTFVQQLQTAGTKFCFIRAKIDEDFENGEQEGISKEEVLSEIKKKVDMSSDHFEELKNTVKFYISSDEPSVGEMNELISFIEKQINPRKFEALLLSLPSLTEEVIQKKYQSLQKSAVILAIRFAVFYPMFFKIEKNIKEEIEMYFQTFELNTTLENNVKDLKHRFSEGICHLLEEFDNGVSGMWSPRKRYYFCKTFMRNLIDELLQDAKTMYKHMFNELRQ</sequence>
<dbReference type="InterPro" id="IPR030385">
    <property type="entry name" value="G_IRG_dom"/>
</dbReference>
<evidence type="ECO:0000313" key="8">
    <source>
        <dbReference type="Proteomes" id="UP000507470"/>
    </source>
</evidence>
<organism evidence="7 8">
    <name type="scientific">Mytilus coruscus</name>
    <name type="common">Sea mussel</name>
    <dbReference type="NCBI Taxonomy" id="42192"/>
    <lineage>
        <taxon>Eukaryota</taxon>
        <taxon>Metazoa</taxon>
        <taxon>Spiralia</taxon>
        <taxon>Lophotrochozoa</taxon>
        <taxon>Mollusca</taxon>
        <taxon>Bivalvia</taxon>
        <taxon>Autobranchia</taxon>
        <taxon>Pteriomorphia</taxon>
        <taxon>Mytilida</taxon>
        <taxon>Mytiloidea</taxon>
        <taxon>Mytilidae</taxon>
        <taxon>Mytilinae</taxon>
        <taxon>Mytilus</taxon>
    </lineage>
</organism>
<dbReference type="OrthoDB" id="422720at2759"/>
<dbReference type="SUPFAM" id="SSF52540">
    <property type="entry name" value="P-loop containing nucleoside triphosphate hydrolases"/>
    <property type="match status" value="1"/>
</dbReference>
<evidence type="ECO:0000256" key="1">
    <source>
        <dbReference type="ARBA" id="ARBA00005429"/>
    </source>
</evidence>
<evidence type="ECO:0000313" key="7">
    <source>
        <dbReference type="EMBL" id="CAC5400621.1"/>
    </source>
</evidence>
<name>A0A6J8CYK5_MYTCO</name>
<protein>
    <recommendedName>
        <fullName evidence="6">IRG-type G domain-containing protein</fullName>
    </recommendedName>
</protein>
<dbReference type="InterPro" id="IPR027417">
    <property type="entry name" value="P-loop_NTPase"/>
</dbReference>
<evidence type="ECO:0000256" key="5">
    <source>
        <dbReference type="SAM" id="MobiDB-lite"/>
    </source>
</evidence>
<keyword evidence="3" id="KW-0378">Hydrolase</keyword>
<dbReference type="PANTHER" id="PTHR32341">
    <property type="entry name" value="INTERFERON-INDUCIBLE GTPASE"/>
    <property type="match status" value="1"/>
</dbReference>
<keyword evidence="2" id="KW-0547">Nucleotide-binding</keyword>
<evidence type="ECO:0000256" key="4">
    <source>
        <dbReference type="ARBA" id="ARBA00023134"/>
    </source>
</evidence>
<gene>
    <name evidence="7" type="ORF">MCOR_34786</name>
</gene>
<dbReference type="PANTHER" id="PTHR32341:SF10">
    <property type="entry name" value="INTERFERON-INDUCIBLE GTPASE 5"/>
    <property type="match status" value="1"/>
</dbReference>
<dbReference type="EMBL" id="CACVKT020006264">
    <property type="protein sequence ID" value="CAC5400621.1"/>
    <property type="molecule type" value="Genomic_DNA"/>
</dbReference>
<dbReference type="Proteomes" id="UP000507470">
    <property type="component" value="Unassembled WGS sequence"/>
</dbReference>
<dbReference type="GO" id="GO:0005525">
    <property type="term" value="F:GTP binding"/>
    <property type="evidence" value="ECO:0007669"/>
    <property type="project" value="UniProtKB-KW"/>
</dbReference>
<comment type="similarity">
    <text evidence="1">Belongs to the TRAFAC class dynamin-like GTPase superfamily. IRG family.</text>
</comment>
<keyword evidence="8" id="KW-1185">Reference proteome</keyword>
<dbReference type="PROSITE" id="PS51716">
    <property type="entry name" value="G_IRG"/>
    <property type="match status" value="1"/>
</dbReference>
<dbReference type="GO" id="GO:0016787">
    <property type="term" value="F:hydrolase activity"/>
    <property type="evidence" value="ECO:0007669"/>
    <property type="project" value="UniProtKB-KW"/>
</dbReference>